<dbReference type="Pfam" id="PF00078">
    <property type="entry name" value="RVT_1"/>
    <property type="match status" value="1"/>
</dbReference>
<dbReference type="STRING" id="441959.B8MV45"/>
<feature type="domain" description="Reverse transcriptase" evidence="1">
    <location>
        <begin position="193"/>
        <end position="447"/>
    </location>
</feature>
<dbReference type="HOGENOM" id="CLU_000680_3_1_1"/>
<dbReference type="VEuPathDB" id="FungiDB:TSTA_109400"/>
<proteinExistence type="predicted"/>
<reference evidence="3" key="1">
    <citation type="journal article" date="2015" name="Genome Announc.">
        <title>Genome sequence of the AIDS-associated pathogen Penicillium marneffei (ATCC18224) and its near taxonomic relative Talaromyces stipitatus (ATCC10500).</title>
        <authorList>
            <person name="Nierman W.C."/>
            <person name="Fedorova-Abrams N.D."/>
            <person name="Andrianopoulos A."/>
        </authorList>
    </citation>
    <scope>NUCLEOTIDE SEQUENCE [LARGE SCALE GENOMIC DNA]</scope>
    <source>
        <strain evidence="3">ATCC 10500 / CBS 375.48 / QM 6759 / NRRL 1006</strain>
    </source>
</reference>
<dbReference type="GeneID" id="8107172"/>
<dbReference type="OrthoDB" id="5549573at2759"/>
<keyword evidence="2" id="KW-0695">RNA-directed DNA polymerase</keyword>
<gene>
    <name evidence="2" type="ORF">TSTA_109400</name>
</gene>
<sequence>MIDPESVVKYHLYHDHYGSDHRATYSQWSLQPVRNAEPKPRKAYDRSDWEKIGKSVHAQMAPLSTIQSITELDRVVEKLISYMQRKHRAWTQTIEKVKSQHWKEFLDKAGEGHLWKAASYMKPRESYGYIPPLKDGTNEVVDNTCKAKLFMDAFFPKIVAPGAMEDPKHNEKIRWDSITKEEVYRALQRMKTRKAPGEDEIPTLKRARIVVLQKPNKPDYTIPGAYRPISLLNTLGKVLEAVIAKRLSYYAETYNLLPNTQFGGTSDTVITLVAFDLKGAFNGVNGGVLDSQLKAKGIPSVLRAWITSFMEERTASITFNDFESTIVPLENAGLTQGSPLSPILFIFFNADLVNQPVDHKGGSSAFIDDYFRWVVGLSADKNLRRLQEDDIPRIKQWAKQTGSCFAAEKTELIHLTQKKNKLSKGQLIIQSTTIKASTTAKLLGVVFDNELQWKPHV</sequence>
<dbReference type="PROSITE" id="PS50878">
    <property type="entry name" value="RT_POL"/>
    <property type="match status" value="1"/>
</dbReference>
<dbReference type="InParanoid" id="B8MV45"/>
<dbReference type="AlphaFoldDB" id="B8MV45"/>
<dbReference type="PANTHER" id="PTHR33481">
    <property type="entry name" value="REVERSE TRANSCRIPTASE"/>
    <property type="match status" value="1"/>
</dbReference>
<dbReference type="InterPro" id="IPR000477">
    <property type="entry name" value="RT_dom"/>
</dbReference>
<dbReference type="Proteomes" id="UP000001745">
    <property type="component" value="Unassembled WGS sequence"/>
</dbReference>
<evidence type="ECO:0000313" key="3">
    <source>
        <dbReference type="Proteomes" id="UP000001745"/>
    </source>
</evidence>
<keyword evidence="2" id="KW-0808">Transferase</keyword>
<dbReference type="GO" id="GO:0003964">
    <property type="term" value="F:RNA-directed DNA polymerase activity"/>
    <property type="evidence" value="ECO:0007669"/>
    <property type="project" value="UniProtKB-KW"/>
</dbReference>
<dbReference type="PhylomeDB" id="B8MV45"/>
<dbReference type="EMBL" id="EQ962661">
    <property type="protein sequence ID" value="EED11761.1"/>
    <property type="molecule type" value="Genomic_DNA"/>
</dbReference>
<keyword evidence="2" id="KW-0548">Nucleotidyltransferase</keyword>
<protein>
    <submittedName>
        <fullName evidence="2">Reverse transcriptase, putative</fullName>
    </submittedName>
</protein>
<evidence type="ECO:0000313" key="2">
    <source>
        <dbReference type="EMBL" id="EED11761.1"/>
    </source>
</evidence>
<keyword evidence="3" id="KW-1185">Reference proteome</keyword>
<name>B8MV45_TALSN</name>
<dbReference type="CDD" id="cd01650">
    <property type="entry name" value="RT_nLTR_like"/>
    <property type="match status" value="1"/>
</dbReference>
<accession>B8MV45</accession>
<dbReference type="PANTHER" id="PTHR33481:SF1">
    <property type="entry name" value="ENDONUCLEASE_EXONUCLEASE_PHOSPHATASE DOMAIN-CONTAINING PROTEIN-RELATED"/>
    <property type="match status" value="1"/>
</dbReference>
<organism evidence="2 3">
    <name type="scientific">Talaromyces stipitatus (strain ATCC 10500 / CBS 375.48 / QM 6759 / NRRL 1006)</name>
    <name type="common">Penicillium stipitatum</name>
    <dbReference type="NCBI Taxonomy" id="441959"/>
    <lineage>
        <taxon>Eukaryota</taxon>
        <taxon>Fungi</taxon>
        <taxon>Dikarya</taxon>
        <taxon>Ascomycota</taxon>
        <taxon>Pezizomycotina</taxon>
        <taxon>Eurotiomycetes</taxon>
        <taxon>Eurotiomycetidae</taxon>
        <taxon>Eurotiales</taxon>
        <taxon>Trichocomaceae</taxon>
        <taxon>Talaromyces</taxon>
        <taxon>Talaromyces sect. Talaromyces</taxon>
    </lineage>
</organism>
<evidence type="ECO:0000259" key="1">
    <source>
        <dbReference type="PROSITE" id="PS50878"/>
    </source>
</evidence>
<dbReference type="eggNOG" id="KOG1075">
    <property type="taxonomic scope" value="Eukaryota"/>
</dbReference>
<dbReference type="RefSeq" id="XP_002488517.1">
    <property type="nucleotide sequence ID" value="XM_002488472.1"/>
</dbReference>